<protein>
    <recommendedName>
        <fullName evidence="3">Amine oxidase domain-containing protein</fullName>
    </recommendedName>
</protein>
<dbReference type="Gene3D" id="1.10.405.10">
    <property type="entry name" value="Guanine Nucleotide Dissociation Inhibitor, domain 1"/>
    <property type="match status" value="1"/>
</dbReference>
<feature type="domain" description="Amine oxidase" evidence="3">
    <location>
        <begin position="87"/>
        <end position="543"/>
    </location>
</feature>
<sequence>MARTPLMRALQRLVSEHAEASDRGVSVEEVRQQRRADLNRRQFLKGSGAVVAGLTLADLAVPRVHATSTPGSHIVGSPRIAIIGGGIAGLNAALTLQNAGYASTVYEASSRVGGRMRSNTTTWANGQTSEWCAELIDSSHKTILQLTQRFNLQTADLLSAQPNGSEDTYYFFGKYYPQSQADSDFQQVHNVLQEQIQQAPFPTLYNSYTAFGQQLDNTSVYDWIEQYVTGGHASNMGQLLDAAYNIEYGRETRDQSSLNLVYLLGYQATPGNFSIFGKSNERYHIVGGNEQLPAAIANALPTSSVKLNTRMAAITTNANDSITLTLSSPTGTQTAIYDRVILTLPFSVLRTLNYSQAGFDSLKKTAITQLGYGTNSKLQLQFDTRYWNSTGAWPGISNGNIYTDVGFQNTWDVTRAQPGATGIIVDYTGGNIGAAYNPASPYSTSSDPKIQDYAQTFLAQLETVWPGISPHYTGKATLSYPTGDPNLLGSYSCWRVGQYTLFSGYEKARQGKIHFGGEHCSINYQGFMEGGAQEGARAANEILSDYKQGIFP</sequence>
<dbReference type="PROSITE" id="PS51318">
    <property type="entry name" value="TAT"/>
    <property type="match status" value="1"/>
</dbReference>
<dbReference type="PANTHER" id="PTHR10742:SF410">
    <property type="entry name" value="LYSINE-SPECIFIC HISTONE DEMETHYLASE 2"/>
    <property type="match status" value="1"/>
</dbReference>
<dbReference type="Gene3D" id="3.50.50.60">
    <property type="entry name" value="FAD/NAD(P)-binding domain"/>
    <property type="match status" value="1"/>
</dbReference>
<evidence type="ECO:0000259" key="3">
    <source>
        <dbReference type="Pfam" id="PF01593"/>
    </source>
</evidence>
<accession>A0ABQ3V3A5</accession>
<proteinExistence type="predicted"/>
<dbReference type="Proteomes" id="UP000654345">
    <property type="component" value="Unassembled WGS sequence"/>
</dbReference>
<dbReference type="Pfam" id="PF10518">
    <property type="entry name" value="TAT_signal"/>
    <property type="match status" value="1"/>
</dbReference>
<gene>
    <name evidence="4" type="ORF">KSB_81290</name>
</gene>
<dbReference type="NCBIfam" id="TIGR01409">
    <property type="entry name" value="TAT_signal_seq"/>
    <property type="match status" value="1"/>
</dbReference>
<evidence type="ECO:0000313" key="5">
    <source>
        <dbReference type="Proteomes" id="UP000654345"/>
    </source>
</evidence>
<dbReference type="SUPFAM" id="SSF51905">
    <property type="entry name" value="FAD/NAD(P)-binding domain"/>
    <property type="match status" value="1"/>
</dbReference>
<dbReference type="PRINTS" id="PR00757">
    <property type="entry name" value="AMINEOXDASEF"/>
</dbReference>
<organism evidence="4 5">
    <name type="scientific">Ktedonobacter robiniae</name>
    <dbReference type="NCBI Taxonomy" id="2778365"/>
    <lineage>
        <taxon>Bacteria</taxon>
        <taxon>Bacillati</taxon>
        <taxon>Chloroflexota</taxon>
        <taxon>Ktedonobacteria</taxon>
        <taxon>Ktedonobacterales</taxon>
        <taxon>Ktedonobacteraceae</taxon>
        <taxon>Ktedonobacter</taxon>
    </lineage>
</organism>
<keyword evidence="5" id="KW-1185">Reference proteome</keyword>
<dbReference type="Pfam" id="PF01593">
    <property type="entry name" value="Amino_oxidase"/>
    <property type="match status" value="1"/>
</dbReference>
<comment type="caution">
    <text evidence="4">The sequence shown here is derived from an EMBL/GenBank/DDBJ whole genome shotgun (WGS) entry which is preliminary data.</text>
</comment>
<dbReference type="InterPro" id="IPR036188">
    <property type="entry name" value="FAD/NAD-bd_sf"/>
</dbReference>
<dbReference type="InterPro" id="IPR019546">
    <property type="entry name" value="TAT_signal_bac_arc"/>
</dbReference>
<comment type="cofactor">
    <cofactor evidence="1">
        <name>FAD</name>
        <dbReference type="ChEBI" id="CHEBI:57692"/>
    </cofactor>
</comment>
<dbReference type="InterPro" id="IPR006311">
    <property type="entry name" value="TAT_signal"/>
</dbReference>
<dbReference type="InterPro" id="IPR050281">
    <property type="entry name" value="Flavin_monoamine_oxidase"/>
</dbReference>
<dbReference type="InterPro" id="IPR002937">
    <property type="entry name" value="Amino_oxidase"/>
</dbReference>
<keyword evidence="2" id="KW-0560">Oxidoreductase</keyword>
<evidence type="ECO:0000256" key="2">
    <source>
        <dbReference type="ARBA" id="ARBA00023002"/>
    </source>
</evidence>
<evidence type="ECO:0000256" key="1">
    <source>
        <dbReference type="ARBA" id="ARBA00001974"/>
    </source>
</evidence>
<reference evidence="4 5" key="1">
    <citation type="journal article" date="2021" name="Int. J. Syst. Evol. Microbiol.">
        <title>Reticulibacter mediterranei gen. nov., sp. nov., within the new family Reticulibacteraceae fam. nov., and Ktedonospora formicarum gen. nov., sp. nov., Ktedonobacter robiniae sp. nov., Dictyobacter formicarum sp. nov. and Dictyobacter arantiisoli sp. nov., belonging to the class Ktedonobacteria.</title>
        <authorList>
            <person name="Yabe S."/>
            <person name="Zheng Y."/>
            <person name="Wang C.M."/>
            <person name="Sakai Y."/>
            <person name="Abe K."/>
            <person name="Yokota A."/>
            <person name="Donadio S."/>
            <person name="Cavaletti L."/>
            <person name="Monciardini P."/>
        </authorList>
    </citation>
    <scope>NUCLEOTIDE SEQUENCE [LARGE SCALE GENOMIC DNA]</scope>
    <source>
        <strain evidence="4 5">SOSP1-30</strain>
    </source>
</reference>
<dbReference type="InterPro" id="IPR001613">
    <property type="entry name" value="Flavin_amine_oxidase"/>
</dbReference>
<dbReference type="EMBL" id="BNJG01000003">
    <property type="protein sequence ID" value="GHO59654.1"/>
    <property type="molecule type" value="Genomic_DNA"/>
</dbReference>
<dbReference type="RefSeq" id="WP_201375821.1">
    <property type="nucleotide sequence ID" value="NZ_BNJG01000003.1"/>
</dbReference>
<dbReference type="Gene3D" id="3.90.660.10">
    <property type="match status" value="1"/>
</dbReference>
<evidence type="ECO:0000313" key="4">
    <source>
        <dbReference type="EMBL" id="GHO59654.1"/>
    </source>
</evidence>
<dbReference type="PANTHER" id="PTHR10742">
    <property type="entry name" value="FLAVIN MONOAMINE OXIDASE"/>
    <property type="match status" value="1"/>
</dbReference>
<name>A0ABQ3V3A5_9CHLR</name>